<keyword evidence="1 2" id="KW-0238">DNA-binding</keyword>
<evidence type="ECO:0000259" key="3">
    <source>
        <dbReference type="PROSITE" id="PS50977"/>
    </source>
</evidence>
<name>A0A372IPM4_9BACT</name>
<dbReference type="PANTHER" id="PTHR43479:SF7">
    <property type="entry name" value="TETR-FAMILY TRANSCRIPTIONAL REGULATOR"/>
    <property type="match status" value="1"/>
</dbReference>
<dbReference type="Gene3D" id="1.10.357.10">
    <property type="entry name" value="Tetracycline Repressor, domain 2"/>
    <property type="match status" value="1"/>
</dbReference>
<comment type="caution">
    <text evidence="4">The sequence shown here is derived from an EMBL/GenBank/DDBJ whole genome shotgun (WGS) entry which is preliminary data.</text>
</comment>
<dbReference type="InterPro" id="IPR050624">
    <property type="entry name" value="HTH-type_Tx_Regulator"/>
</dbReference>
<feature type="domain" description="HTH tetR-type" evidence="3">
    <location>
        <begin position="27"/>
        <end position="87"/>
    </location>
</feature>
<dbReference type="Pfam" id="PF00440">
    <property type="entry name" value="TetR_N"/>
    <property type="match status" value="1"/>
</dbReference>
<evidence type="ECO:0000256" key="1">
    <source>
        <dbReference type="ARBA" id="ARBA00023125"/>
    </source>
</evidence>
<organism evidence="4 5">
    <name type="scientific">Paracidobacterium acidisoli</name>
    <dbReference type="NCBI Taxonomy" id="2303751"/>
    <lineage>
        <taxon>Bacteria</taxon>
        <taxon>Pseudomonadati</taxon>
        <taxon>Acidobacteriota</taxon>
        <taxon>Terriglobia</taxon>
        <taxon>Terriglobales</taxon>
        <taxon>Acidobacteriaceae</taxon>
        <taxon>Paracidobacterium</taxon>
    </lineage>
</organism>
<accession>A0A372IPM4</accession>
<keyword evidence="5" id="KW-1185">Reference proteome</keyword>
<reference evidence="4 5" key="1">
    <citation type="submission" date="2018-08" db="EMBL/GenBank/DDBJ databases">
        <title>Acidipila sp. 4G-K13, an acidobacterium isolated from forest soil.</title>
        <authorList>
            <person name="Gao Z.-H."/>
            <person name="Qiu L.-H."/>
        </authorList>
    </citation>
    <scope>NUCLEOTIDE SEQUENCE [LARGE SCALE GENOMIC DNA]</scope>
    <source>
        <strain evidence="4 5">4G-K13</strain>
    </source>
</reference>
<dbReference type="InterPro" id="IPR001647">
    <property type="entry name" value="HTH_TetR"/>
</dbReference>
<dbReference type="GO" id="GO:0003677">
    <property type="term" value="F:DNA binding"/>
    <property type="evidence" value="ECO:0007669"/>
    <property type="project" value="UniProtKB-UniRule"/>
</dbReference>
<gene>
    <name evidence="4" type="ORF">D0Y96_09175</name>
</gene>
<proteinExistence type="predicted"/>
<dbReference type="PROSITE" id="PS50977">
    <property type="entry name" value="HTH_TETR_2"/>
    <property type="match status" value="1"/>
</dbReference>
<evidence type="ECO:0000313" key="5">
    <source>
        <dbReference type="Proteomes" id="UP000264702"/>
    </source>
</evidence>
<feature type="DNA-binding region" description="H-T-H motif" evidence="2">
    <location>
        <begin position="50"/>
        <end position="69"/>
    </location>
</feature>
<dbReference type="InterPro" id="IPR009057">
    <property type="entry name" value="Homeodomain-like_sf"/>
</dbReference>
<sequence length="222" mass="24705">MNGLLQSRGEKPGVEGSCQQILDPRIRRTRKLLRDALSTLLATRSFEAISIQDIAEQATVNRATFYAHYADREALLADLIRCDFQRFLEERQVHFDGGCPSALRIVILAVYDFLKSLRRGCPGQHGNFEPFAQSVVQTEVEQVLLEGVRRGEFTRDRNPGLVAATLSWAIYGAAASALRQSPPPDSETFTGWVYDMVLPVLIPQNSGVSTGEHRGEHPLPRS</sequence>
<dbReference type="AlphaFoldDB" id="A0A372IPM4"/>
<evidence type="ECO:0000256" key="2">
    <source>
        <dbReference type="PROSITE-ProRule" id="PRU00335"/>
    </source>
</evidence>
<dbReference type="SUPFAM" id="SSF48498">
    <property type="entry name" value="Tetracyclin repressor-like, C-terminal domain"/>
    <property type="match status" value="1"/>
</dbReference>
<evidence type="ECO:0000313" key="4">
    <source>
        <dbReference type="EMBL" id="RFU16897.1"/>
    </source>
</evidence>
<dbReference type="EMBL" id="QVQT01000003">
    <property type="protein sequence ID" value="RFU16897.1"/>
    <property type="molecule type" value="Genomic_DNA"/>
</dbReference>
<dbReference type="SUPFAM" id="SSF46689">
    <property type="entry name" value="Homeodomain-like"/>
    <property type="match status" value="1"/>
</dbReference>
<dbReference type="PANTHER" id="PTHR43479">
    <property type="entry name" value="ACREF/ENVCD OPERON REPRESSOR-RELATED"/>
    <property type="match status" value="1"/>
</dbReference>
<dbReference type="InterPro" id="IPR036271">
    <property type="entry name" value="Tet_transcr_reg_TetR-rel_C_sf"/>
</dbReference>
<dbReference type="Proteomes" id="UP000264702">
    <property type="component" value="Unassembled WGS sequence"/>
</dbReference>
<protein>
    <submittedName>
        <fullName evidence="4">TetR/AcrR family transcriptional regulator</fullName>
    </submittedName>
</protein>